<evidence type="ECO:0000256" key="1">
    <source>
        <dbReference type="SAM" id="Phobius"/>
    </source>
</evidence>
<evidence type="ECO:0000259" key="2">
    <source>
        <dbReference type="Pfam" id="PF14341"/>
    </source>
</evidence>
<accession>A0A366GP35</accession>
<evidence type="ECO:0000313" key="4">
    <source>
        <dbReference type="Proteomes" id="UP000252995"/>
    </source>
</evidence>
<evidence type="ECO:0000313" key="3">
    <source>
        <dbReference type="EMBL" id="RBP29197.1"/>
    </source>
</evidence>
<sequence>MIVNRHGQKGAVLLISLIILLVLSILAVSGMQGSLMQERMAGAQSEGIAALEAAEEGIRFGERWVKNNALTLTSFDGTNGLYDIRVESERAPSPYDESTWESSKVMSADPVDGITPLFFVEYLGEGYSEDQLTEGVIGGYNHESGAADIHAFRLVARAEGPSGRARRMIEVYFTKQI</sequence>
<organism evidence="3 4">
    <name type="scientific">Marinobacter pelagius</name>
    <dbReference type="NCBI Taxonomy" id="379482"/>
    <lineage>
        <taxon>Bacteria</taxon>
        <taxon>Pseudomonadati</taxon>
        <taxon>Pseudomonadota</taxon>
        <taxon>Gammaproteobacteria</taxon>
        <taxon>Pseudomonadales</taxon>
        <taxon>Marinobacteraceae</taxon>
        <taxon>Marinobacter</taxon>
    </lineage>
</organism>
<dbReference type="RefSeq" id="WP_113862833.1">
    <property type="nucleotide sequence ID" value="NZ_QNRO01000010.1"/>
</dbReference>
<protein>
    <submittedName>
        <fullName evidence="3">Type IV pilus assembly protein PilX</fullName>
    </submittedName>
</protein>
<feature type="transmembrane region" description="Helical" evidence="1">
    <location>
        <begin position="12"/>
        <end position="31"/>
    </location>
</feature>
<keyword evidence="1" id="KW-0472">Membrane</keyword>
<name>A0A366GP35_9GAMM</name>
<dbReference type="InterPro" id="IPR025746">
    <property type="entry name" value="PilX_N_dom"/>
</dbReference>
<dbReference type="Proteomes" id="UP000252995">
    <property type="component" value="Unassembled WGS sequence"/>
</dbReference>
<dbReference type="OrthoDB" id="6364804at2"/>
<dbReference type="Pfam" id="PF14341">
    <property type="entry name" value="PilX_N"/>
    <property type="match status" value="1"/>
</dbReference>
<keyword evidence="1" id="KW-0812">Transmembrane</keyword>
<dbReference type="EMBL" id="QNRO01000010">
    <property type="protein sequence ID" value="RBP29197.1"/>
    <property type="molecule type" value="Genomic_DNA"/>
</dbReference>
<dbReference type="AlphaFoldDB" id="A0A366GP35"/>
<feature type="domain" description="Type 4 fimbrial biogenesis protein PilX N-terminal" evidence="2">
    <location>
        <begin position="9"/>
        <end position="58"/>
    </location>
</feature>
<gene>
    <name evidence="3" type="ORF">DET50_11096</name>
</gene>
<reference evidence="3 4" key="1">
    <citation type="submission" date="2018-06" db="EMBL/GenBank/DDBJ databases">
        <title>Freshwater and sediment microbial communities from various areas in North America, analyzing microbe dynamics in response to fracking.</title>
        <authorList>
            <person name="Lamendella R."/>
        </authorList>
    </citation>
    <scope>NUCLEOTIDE SEQUENCE [LARGE SCALE GENOMIC DNA]</scope>
    <source>
        <strain evidence="3 4">114J</strain>
    </source>
</reference>
<proteinExistence type="predicted"/>
<keyword evidence="1" id="KW-1133">Transmembrane helix</keyword>
<comment type="caution">
    <text evidence="3">The sequence shown here is derived from an EMBL/GenBank/DDBJ whole genome shotgun (WGS) entry which is preliminary data.</text>
</comment>